<dbReference type="AlphaFoldDB" id="A0A1G4GSH7"/>
<dbReference type="VEuPathDB" id="PlasmoDB:PVPAM_000027300"/>
<reference evidence="1 2" key="1">
    <citation type="submission" date="2016-07" db="EMBL/GenBank/DDBJ databases">
        <authorList>
            <consortium name="Pathogen Informatics"/>
        </authorList>
    </citation>
    <scope>NUCLEOTIDE SEQUENCE [LARGE SCALE GENOMIC DNA]</scope>
</reference>
<name>A0A1G4GSH7_PLAVI</name>
<evidence type="ECO:0000313" key="2">
    <source>
        <dbReference type="Proteomes" id="UP000196402"/>
    </source>
</evidence>
<organism evidence="1 2">
    <name type="scientific">Plasmodium vivax</name>
    <name type="common">malaria parasite P. vivax</name>
    <dbReference type="NCBI Taxonomy" id="5855"/>
    <lineage>
        <taxon>Eukaryota</taxon>
        <taxon>Sar</taxon>
        <taxon>Alveolata</taxon>
        <taxon>Apicomplexa</taxon>
        <taxon>Aconoidasida</taxon>
        <taxon>Haemosporida</taxon>
        <taxon>Plasmodiidae</taxon>
        <taxon>Plasmodium</taxon>
        <taxon>Plasmodium (Plasmodium)</taxon>
    </lineage>
</organism>
<dbReference type="Proteomes" id="UP000196402">
    <property type="component" value="Chromosome 3"/>
</dbReference>
<dbReference type="EMBL" id="LT615241">
    <property type="protein sequence ID" value="SCO65467.1"/>
    <property type="molecule type" value="Genomic_DNA"/>
</dbReference>
<sequence length="153" mass="17201">MNSRYCSSGKDQRDENKNSCDIIRNFNSFYTSYISSKNDLTHNFPELNSGSLLNNIDDCSLEGIYSDEFSDEAQLGTPITKGVSTALGAMAGITPFLALIYKFTPFGQLIRSRHNKGIDNNIGENELFYPTTENMNNSSDHTRYNVLYSPVRN</sequence>
<protein>
    <recommendedName>
        <fullName evidence="3">Vir protein</fullName>
    </recommendedName>
</protein>
<evidence type="ECO:0008006" key="3">
    <source>
        <dbReference type="Google" id="ProtNLM"/>
    </source>
</evidence>
<proteinExistence type="predicted"/>
<accession>A0A1G4GSH7</accession>
<gene>
    <name evidence="1" type="ORF">PVT01_030028200</name>
</gene>
<dbReference type="VEuPathDB" id="PlasmoDB:PVP01_1000700"/>
<evidence type="ECO:0000313" key="1">
    <source>
        <dbReference type="EMBL" id="SCO65467.1"/>
    </source>
</evidence>
<dbReference type="VEuPathDB" id="PlasmoDB:PVW1_100018400"/>